<dbReference type="AlphaFoldDB" id="A0A396F1G3"/>
<gene>
    <name evidence="1" type="ORF">DW783_01545</name>
</gene>
<sequence>MEEIFIAIMERIAEKIPELSYIDEDYGQLEAGAEEDHYPVTFPCVLIGNAESDWNDLGYGVQKSESFITIRLAVDCYDDTHYTSGTYDKVRERQLKAKELYKALQEFQCTEETSPLVRVKSRDYSLPGNIKVYETVYSFTLHDESAMQEGTARFILP</sequence>
<dbReference type="RefSeq" id="WP_117514736.1">
    <property type="nucleotide sequence ID" value="NZ_JAKKWX010000015.1"/>
</dbReference>
<comment type="caution">
    <text evidence="1">The sequence shown here is derived from an EMBL/GenBank/DDBJ whole genome shotgun (WGS) entry which is preliminary data.</text>
</comment>
<dbReference type="EMBL" id="QSJM01000002">
    <property type="protein sequence ID" value="RHD85552.1"/>
    <property type="molecule type" value="Genomic_DNA"/>
</dbReference>
<proteinExistence type="predicted"/>
<evidence type="ECO:0000313" key="2">
    <source>
        <dbReference type="Proteomes" id="UP000283429"/>
    </source>
</evidence>
<reference evidence="1 2" key="1">
    <citation type="submission" date="2018-08" db="EMBL/GenBank/DDBJ databases">
        <title>A genome reference for cultivated species of the human gut microbiota.</title>
        <authorList>
            <person name="Zou Y."/>
            <person name="Xue W."/>
            <person name="Luo G."/>
        </authorList>
    </citation>
    <scope>NUCLEOTIDE SEQUENCE [LARGE SCALE GENOMIC DNA]</scope>
    <source>
        <strain evidence="1 2">AM30-40</strain>
    </source>
</reference>
<organism evidence="1 2">
    <name type="scientific">Phocaeicola vulgatus</name>
    <name type="common">Bacteroides vulgatus</name>
    <dbReference type="NCBI Taxonomy" id="821"/>
    <lineage>
        <taxon>Bacteria</taxon>
        <taxon>Pseudomonadati</taxon>
        <taxon>Bacteroidota</taxon>
        <taxon>Bacteroidia</taxon>
        <taxon>Bacteroidales</taxon>
        <taxon>Bacteroidaceae</taxon>
        <taxon>Phocaeicola</taxon>
    </lineage>
</organism>
<accession>A0A396F1G3</accession>
<name>A0A396F1G3_PHOVU</name>
<protein>
    <submittedName>
        <fullName evidence="1">Uncharacterized protein</fullName>
    </submittedName>
</protein>
<dbReference type="Proteomes" id="UP000283429">
    <property type="component" value="Unassembled WGS sequence"/>
</dbReference>
<evidence type="ECO:0000313" key="1">
    <source>
        <dbReference type="EMBL" id="RHD85552.1"/>
    </source>
</evidence>